<evidence type="ECO:0000256" key="4">
    <source>
        <dbReference type="ARBA" id="ARBA00022695"/>
    </source>
</evidence>
<reference evidence="11" key="1">
    <citation type="submission" date="2017-09" db="EMBL/GenBank/DDBJ databases">
        <title>Depth-based differentiation of microbial function through sediment-hosted aquifers and enrichment of novel symbionts in the deep terrestrial subsurface.</title>
        <authorList>
            <person name="Probst A.J."/>
            <person name="Ladd B."/>
            <person name="Jarett J.K."/>
            <person name="Geller-Mcgrath D.E."/>
            <person name="Sieber C.M.K."/>
            <person name="Emerson J.B."/>
            <person name="Anantharaman K."/>
            <person name="Thomas B.C."/>
            <person name="Malmstrom R."/>
            <person name="Stieglmeier M."/>
            <person name="Klingl A."/>
            <person name="Woyke T."/>
            <person name="Ryan C.M."/>
            <person name="Banfield J.F."/>
        </authorList>
    </citation>
    <scope>NUCLEOTIDE SEQUENCE [LARGE SCALE GENOMIC DNA]</scope>
</reference>
<dbReference type="GO" id="GO:0003977">
    <property type="term" value="F:UDP-N-acetylglucosamine diphosphorylase activity"/>
    <property type="evidence" value="ECO:0007669"/>
    <property type="project" value="UniProtKB-EC"/>
</dbReference>
<dbReference type="SUPFAM" id="SSF53448">
    <property type="entry name" value="Nucleotide-diphospho-sugar transferases"/>
    <property type="match status" value="1"/>
</dbReference>
<dbReference type="Proteomes" id="UP000229335">
    <property type="component" value="Unassembled WGS sequence"/>
</dbReference>
<dbReference type="InterPro" id="IPR029044">
    <property type="entry name" value="Nucleotide-diphossugar_trans"/>
</dbReference>
<evidence type="ECO:0000256" key="1">
    <source>
        <dbReference type="ARBA" id="ARBA00007707"/>
    </source>
</evidence>
<feature type="domain" description="MobA-like NTP transferase" evidence="9">
    <location>
        <begin position="8"/>
        <end position="136"/>
    </location>
</feature>
<gene>
    <name evidence="10" type="ORF">COU00_03220</name>
</gene>
<comment type="catalytic activity">
    <reaction evidence="7">
        <text>N-acetyl-alpha-D-glucosamine 1-phosphate + UTP + H(+) = UDP-N-acetyl-alpha-D-glucosamine + diphosphate</text>
        <dbReference type="Rhea" id="RHEA:13509"/>
        <dbReference type="ChEBI" id="CHEBI:15378"/>
        <dbReference type="ChEBI" id="CHEBI:33019"/>
        <dbReference type="ChEBI" id="CHEBI:46398"/>
        <dbReference type="ChEBI" id="CHEBI:57705"/>
        <dbReference type="ChEBI" id="CHEBI:57776"/>
        <dbReference type="EC" id="2.7.7.23"/>
    </reaction>
</comment>
<evidence type="ECO:0000256" key="8">
    <source>
        <dbReference type="ARBA" id="ARBA00049628"/>
    </source>
</evidence>
<evidence type="ECO:0000256" key="3">
    <source>
        <dbReference type="ARBA" id="ARBA00022679"/>
    </source>
</evidence>
<proteinExistence type="inferred from homology"/>
<dbReference type="PANTHER" id="PTHR43584">
    <property type="entry name" value="NUCLEOTIDYL TRANSFERASE"/>
    <property type="match status" value="1"/>
</dbReference>
<accession>A0A2M6WLM6</accession>
<evidence type="ECO:0000256" key="2">
    <source>
        <dbReference type="ARBA" id="ARBA00007947"/>
    </source>
</evidence>
<comment type="similarity">
    <text evidence="1">In the C-terminal section; belongs to the transferase hexapeptide repeat family.</text>
</comment>
<keyword evidence="4" id="KW-0548">Nucleotidyltransferase</keyword>
<protein>
    <recommendedName>
        <fullName evidence="9">MobA-like NTP transferase domain-containing protein</fullName>
    </recommendedName>
</protein>
<dbReference type="InterPro" id="IPR025877">
    <property type="entry name" value="MobA-like_NTP_Trfase"/>
</dbReference>
<name>A0A2M6WLM6_9BACT</name>
<keyword evidence="3" id="KW-0808">Transferase</keyword>
<evidence type="ECO:0000256" key="6">
    <source>
        <dbReference type="ARBA" id="ARBA00048247"/>
    </source>
</evidence>
<comment type="function">
    <text evidence="8">Catalyzes the last two sequential reactions in the de novo biosynthetic pathway for UDP-N-acetylglucosamine (UDP-GlcNAc). The C-terminal domain catalyzes the transfer of acetyl group from acetyl coenzyme A to glucosamine-1-phosphate (GlcN-1-P) to produce N-acetylglucosamine-1-phosphate (GlcNAc-1-P), which is converted into UDP-GlcNAc by the transfer of uridine 5-monophosphate (from uridine 5-triphosphate), a reaction catalyzed by the N-terminal domain.</text>
</comment>
<sequence length="268" mass="30630">MAREKLCGAILAAGHGSITPGKSKLLENLNDKCTVIEAVVHLLDQQLDINRLSVAVNCRFGDALKAKINKSFRGISYARQYERRGAADAARLCMEKIYQEWMDEMFDDILVVYGDMPLWSEQSLAALIDNHRKQEAILSMFSVDVSNLSPTETVSQFGRILRDVDNNIIAVKEPYKMTDEDQEQWQKCQRVNPSAWVFKIDWLIENIPLLRPHDIPHELWLPDLVPLAVRQGKKILELPLADYREALGVNTAEDLAKAREIFKQMHCR</sequence>
<dbReference type="Pfam" id="PF12804">
    <property type="entry name" value="NTP_transf_3"/>
    <property type="match status" value="1"/>
</dbReference>
<comment type="similarity">
    <text evidence="2">In the N-terminal section; belongs to the N-acetylglucosamine-1-phosphate uridyltransferase family.</text>
</comment>
<evidence type="ECO:0000259" key="9">
    <source>
        <dbReference type="Pfam" id="PF12804"/>
    </source>
</evidence>
<organism evidence="10 11">
    <name type="scientific">Candidatus Falkowbacteria bacterium CG10_big_fil_rev_8_21_14_0_10_43_11</name>
    <dbReference type="NCBI Taxonomy" id="1974568"/>
    <lineage>
        <taxon>Bacteria</taxon>
        <taxon>Candidatus Falkowiibacteriota</taxon>
    </lineage>
</organism>
<evidence type="ECO:0000313" key="11">
    <source>
        <dbReference type="Proteomes" id="UP000229335"/>
    </source>
</evidence>
<dbReference type="AlphaFoldDB" id="A0A2M6WLM6"/>
<dbReference type="Gene3D" id="3.90.550.10">
    <property type="entry name" value="Spore Coat Polysaccharide Biosynthesis Protein SpsA, Chain A"/>
    <property type="match status" value="1"/>
</dbReference>
<dbReference type="PANTHER" id="PTHR43584:SF3">
    <property type="entry name" value="BIFUNCTIONAL PROTEIN GLMU"/>
    <property type="match status" value="1"/>
</dbReference>
<dbReference type="EMBL" id="PFAS01000056">
    <property type="protein sequence ID" value="PIT93656.1"/>
    <property type="molecule type" value="Genomic_DNA"/>
</dbReference>
<dbReference type="InterPro" id="IPR050065">
    <property type="entry name" value="GlmU-like"/>
</dbReference>
<comment type="caution">
    <text evidence="10">The sequence shown here is derived from an EMBL/GenBank/DDBJ whole genome shotgun (WGS) entry which is preliminary data.</text>
</comment>
<evidence type="ECO:0000256" key="5">
    <source>
        <dbReference type="ARBA" id="ARBA00023315"/>
    </source>
</evidence>
<evidence type="ECO:0000256" key="7">
    <source>
        <dbReference type="ARBA" id="ARBA00048493"/>
    </source>
</evidence>
<evidence type="ECO:0000313" key="10">
    <source>
        <dbReference type="EMBL" id="PIT93656.1"/>
    </source>
</evidence>
<dbReference type="GO" id="GO:0019134">
    <property type="term" value="F:glucosamine-1-phosphate N-acetyltransferase activity"/>
    <property type="evidence" value="ECO:0007669"/>
    <property type="project" value="UniProtKB-EC"/>
</dbReference>
<comment type="catalytic activity">
    <reaction evidence="6">
        <text>alpha-D-glucosamine 1-phosphate + acetyl-CoA = N-acetyl-alpha-D-glucosamine 1-phosphate + CoA + H(+)</text>
        <dbReference type="Rhea" id="RHEA:13725"/>
        <dbReference type="ChEBI" id="CHEBI:15378"/>
        <dbReference type="ChEBI" id="CHEBI:57287"/>
        <dbReference type="ChEBI" id="CHEBI:57288"/>
        <dbReference type="ChEBI" id="CHEBI:57776"/>
        <dbReference type="ChEBI" id="CHEBI:58516"/>
        <dbReference type="EC" id="2.3.1.157"/>
    </reaction>
</comment>
<keyword evidence="5" id="KW-0012">Acyltransferase</keyword>